<sequence>MATPLDLRNRRREAQRAVRLALNAVHAALDDWKAAVADGKHAATALTNAALTQLHLPALPLGALADVPGLRPAAAAKLAAQQAAALADLSGCLERLTAVVAALEAAAAGLQELAQREAEAPLLGEGAVFAALPLHLLGRMLCEVAVQHRAELAVKEGVVGGFTLVLGELPVADQPGGSDGGTGRAAAAREERLRRSMQVHVAAWMLSAEVDDPRVDGHLAAVAAEMKGF</sequence>
<keyword evidence="1" id="KW-0175">Coiled coil</keyword>
<dbReference type="PANTHER" id="PTHR15827">
    <property type="entry name" value="CYCLIN-DEPENDENT KINASE 2-INTERACTING PROTEIN"/>
    <property type="match status" value="1"/>
</dbReference>
<keyword evidence="3" id="KW-1185">Reference proteome</keyword>
<feature type="coiled-coil region" evidence="1">
    <location>
        <begin position="93"/>
        <end position="120"/>
    </location>
</feature>
<evidence type="ECO:0000313" key="3">
    <source>
        <dbReference type="Proteomes" id="UP000239649"/>
    </source>
</evidence>
<dbReference type="Proteomes" id="UP000239649">
    <property type="component" value="Unassembled WGS sequence"/>
</dbReference>
<comment type="caution">
    <text evidence="2">The sequence shown here is derived from an EMBL/GenBank/DDBJ whole genome shotgun (WGS) entry which is preliminary data.</text>
</comment>
<dbReference type="PANTHER" id="PTHR15827:SF2">
    <property type="entry name" value="CYCLIN-DEPENDENT KINASE 2-INTERACTING PROTEIN"/>
    <property type="match status" value="1"/>
</dbReference>
<evidence type="ECO:0000256" key="1">
    <source>
        <dbReference type="SAM" id="Coils"/>
    </source>
</evidence>
<gene>
    <name evidence="2" type="ORF">C2E20_5482</name>
</gene>
<dbReference type="STRING" id="554055.A0A2P6VAG2"/>
<reference evidence="2 3" key="1">
    <citation type="journal article" date="2018" name="Plant J.">
        <title>Genome sequences of Chlorella sorokiniana UTEX 1602 and Micractinium conductrix SAG 241.80: implications to maltose excretion by a green alga.</title>
        <authorList>
            <person name="Arriola M.B."/>
            <person name="Velmurugan N."/>
            <person name="Zhang Y."/>
            <person name="Plunkett M.H."/>
            <person name="Hondzo H."/>
            <person name="Barney B.M."/>
        </authorList>
    </citation>
    <scope>NUCLEOTIDE SEQUENCE [LARGE SCALE GENOMIC DNA]</scope>
    <source>
        <strain evidence="2 3">SAG 241.80</strain>
    </source>
</reference>
<evidence type="ECO:0000313" key="2">
    <source>
        <dbReference type="EMBL" id="PSC71086.1"/>
    </source>
</evidence>
<name>A0A2P6VAG2_9CHLO</name>
<protein>
    <submittedName>
        <fullName evidence="2">Uncharacterized protein</fullName>
    </submittedName>
</protein>
<dbReference type="EMBL" id="LHPF02000016">
    <property type="protein sequence ID" value="PSC71086.1"/>
    <property type="molecule type" value="Genomic_DNA"/>
</dbReference>
<dbReference type="AlphaFoldDB" id="A0A2P6VAG2"/>
<dbReference type="OrthoDB" id="515218at2759"/>
<organism evidence="2 3">
    <name type="scientific">Micractinium conductrix</name>
    <dbReference type="NCBI Taxonomy" id="554055"/>
    <lineage>
        <taxon>Eukaryota</taxon>
        <taxon>Viridiplantae</taxon>
        <taxon>Chlorophyta</taxon>
        <taxon>core chlorophytes</taxon>
        <taxon>Trebouxiophyceae</taxon>
        <taxon>Chlorellales</taxon>
        <taxon>Chlorellaceae</taxon>
        <taxon>Chlorella clade</taxon>
        <taxon>Micractinium</taxon>
    </lineage>
</organism>
<proteinExistence type="predicted"/>
<accession>A0A2P6VAG2</accession>